<keyword evidence="1" id="KW-0479">Metal-binding</keyword>
<name>A0A7W5AUF2_9BACL</name>
<organism evidence="4 5">
    <name type="scientific">Paenibacillus phyllosphaerae</name>
    <dbReference type="NCBI Taxonomy" id="274593"/>
    <lineage>
        <taxon>Bacteria</taxon>
        <taxon>Bacillati</taxon>
        <taxon>Bacillota</taxon>
        <taxon>Bacilli</taxon>
        <taxon>Bacillales</taxon>
        <taxon>Paenibacillaceae</taxon>
        <taxon>Paenibacillus</taxon>
    </lineage>
</organism>
<gene>
    <name evidence="4" type="ORF">FHS18_000494</name>
</gene>
<dbReference type="PANTHER" id="PTHR10587:SF133">
    <property type="entry name" value="CHITIN DEACETYLASE 1-RELATED"/>
    <property type="match status" value="1"/>
</dbReference>
<evidence type="ECO:0000259" key="3">
    <source>
        <dbReference type="PROSITE" id="PS51677"/>
    </source>
</evidence>
<dbReference type="RefSeq" id="WP_183596527.1">
    <property type="nucleotide sequence ID" value="NZ_JACHXK010000001.1"/>
</dbReference>
<dbReference type="EMBL" id="JACHXK010000001">
    <property type="protein sequence ID" value="MBB3108466.1"/>
    <property type="molecule type" value="Genomic_DNA"/>
</dbReference>
<dbReference type="GO" id="GO:0046872">
    <property type="term" value="F:metal ion binding"/>
    <property type="evidence" value="ECO:0007669"/>
    <property type="project" value="UniProtKB-KW"/>
</dbReference>
<evidence type="ECO:0000256" key="2">
    <source>
        <dbReference type="ARBA" id="ARBA00022801"/>
    </source>
</evidence>
<reference evidence="4 5" key="1">
    <citation type="submission" date="2020-08" db="EMBL/GenBank/DDBJ databases">
        <title>Genomic Encyclopedia of Type Strains, Phase III (KMG-III): the genomes of soil and plant-associated and newly described type strains.</title>
        <authorList>
            <person name="Whitman W."/>
        </authorList>
    </citation>
    <scope>NUCLEOTIDE SEQUENCE [LARGE SCALE GENOMIC DNA]</scope>
    <source>
        <strain evidence="4 5">CECT 5862</strain>
    </source>
</reference>
<feature type="domain" description="NodB homology" evidence="3">
    <location>
        <begin position="101"/>
        <end position="284"/>
    </location>
</feature>
<sequence length="308" mass="34334">MVGMHPPGRYKRLLVSSLAVCLITTTLCSCSLFPHTVPAKLAQTVRLDDAATRAAAPAGDAREVNGQLGKRKQHGNEQMSWIELQRHYPGTFFTQGSRTKRKVALTFDDVPDPRYTPKVLDILAKYKVRATFFVLGSKAAAYPHLVKRMRREGHMIGNHSYDHPVFTSLSAHQFGQQITEADKLLRSLAGYSPRLIRPPYGAITPNQVEWARRNGYTIVNWDVDSEDWRSINSSLIMANIKSTLQPGSIILQHAGGGATQDLSGTLNALPQLIKMLQAKGYEIVTLPELINRPVARTKPFNIKRRPSQ</sequence>
<dbReference type="AlphaFoldDB" id="A0A7W5AUF2"/>
<dbReference type="Proteomes" id="UP000570361">
    <property type="component" value="Unassembled WGS sequence"/>
</dbReference>
<dbReference type="PROSITE" id="PS51677">
    <property type="entry name" value="NODB"/>
    <property type="match status" value="1"/>
</dbReference>
<dbReference type="GO" id="GO:0016810">
    <property type="term" value="F:hydrolase activity, acting on carbon-nitrogen (but not peptide) bonds"/>
    <property type="evidence" value="ECO:0007669"/>
    <property type="project" value="InterPro"/>
</dbReference>
<keyword evidence="2" id="KW-0378">Hydrolase</keyword>
<proteinExistence type="predicted"/>
<keyword evidence="5" id="KW-1185">Reference proteome</keyword>
<evidence type="ECO:0000313" key="5">
    <source>
        <dbReference type="Proteomes" id="UP000570361"/>
    </source>
</evidence>
<dbReference type="GO" id="GO:0005975">
    <property type="term" value="P:carbohydrate metabolic process"/>
    <property type="evidence" value="ECO:0007669"/>
    <property type="project" value="InterPro"/>
</dbReference>
<dbReference type="InterPro" id="IPR011330">
    <property type="entry name" value="Glyco_hydro/deAcase_b/a-brl"/>
</dbReference>
<dbReference type="Gene3D" id="3.20.20.370">
    <property type="entry name" value="Glycoside hydrolase/deacetylase"/>
    <property type="match status" value="1"/>
</dbReference>
<evidence type="ECO:0000313" key="4">
    <source>
        <dbReference type="EMBL" id="MBB3108466.1"/>
    </source>
</evidence>
<dbReference type="InterPro" id="IPR002509">
    <property type="entry name" value="NODB_dom"/>
</dbReference>
<protein>
    <submittedName>
        <fullName evidence="4">Peptidoglycan/xylan/chitin deacetylase (PgdA/CDA1 family)</fullName>
    </submittedName>
</protein>
<comment type="caution">
    <text evidence="4">The sequence shown here is derived from an EMBL/GenBank/DDBJ whole genome shotgun (WGS) entry which is preliminary data.</text>
</comment>
<accession>A0A7W5AUF2</accession>
<dbReference type="Pfam" id="PF01522">
    <property type="entry name" value="Polysacc_deac_1"/>
    <property type="match status" value="1"/>
</dbReference>
<dbReference type="SUPFAM" id="SSF88713">
    <property type="entry name" value="Glycoside hydrolase/deacetylase"/>
    <property type="match status" value="1"/>
</dbReference>
<dbReference type="PANTHER" id="PTHR10587">
    <property type="entry name" value="GLYCOSYL TRANSFERASE-RELATED"/>
    <property type="match status" value="1"/>
</dbReference>
<dbReference type="InterPro" id="IPR050248">
    <property type="entry name" value="Polysacc_deacetylase_ArnD"/>
</dbReference>
<dbReference type="GO" id="GO:0016020">
    <property type="term" value="C:membrane"/>
    <property type="evidence" value="ECO:0007669"/>
    <property type="project" value="TreeGrafter"/>
</dbReference>
<dbReference type="CDD" id="cd10917">
    <property type="entry name" value="CE4_NodB_like_6s_7s"/>
    <property type="match status" value="1"/>
</dbReference>
<evidence type="ECO:0000256" key="1">
    <source>
        <dbReference type="ARBA" id="ARBA00022723"/>
    </source>
</evidence>